<dbReference type="KEGG" id="scy:SCATT_25130"/>
<dbReference type="STRING" id="1003195.SCATT_25130"/>
<keyword evidence="2" id="KW-1185">Reference proteome</keyword>
<evidence type="ECO:0000313" key="2">
    <source>
        <dbReference type="Proteomes" id="UP000007842"/>
    </source>
</evidence>
<gene>
    <name evidence="1" type="ordered locus">SCATT_25130</name>
</gene>
<sequence>MNELGGTDRWPFFDIAGRIAPSVRTNPDLAARLERYIEENVGGISTEDALRAILRWATLRDVHKGQLPYPNDPFEPLLVMYERGGEVVADEARFFNFGHRSVRLKPWPQHLSPDPVVSLDPATLDALDREES</sequence>
<reference evidence="2" key="1">
    <citation type="submission" date="2011-12" db="EMBL/GenBank/DDBJ databases">
        <title>Complete genome sequence of Streptomyces cattleya strain DSM 46488.</title>
        <authorList>
            <person name="Ou H.-Y."/>
            <person name="Li P."/>
            <person name="Zhao C."/>
            <person name="O'Hagan D."/>
            <person name="Deng Z."/>
        </authorList>
    </citation>
    <scope>NUCLEOTIDE SEQUENCE [LARGE SCALE GENOMIC DNA]</scope>
    <source>
        <strain evidence="2">ATCC 35852 / DSM 46488 / JCM 4925 / NBRC 14057 / NRRL 8057</strain>
    </source>
</reference>
<dbReference type="PATRIC" id="fig|1003195.29.peg.2517"/>
<dbReference type="Proteomes" id="UP000007842">
    <property type="component" value="Chromosome"/>
</dbReference>
<organism evidence="1 2">
    <name type="scientific">Streptantibioticus cattleyicolor (strain ATCC 35852 / DSM 46488 / JCM 4925 / NBRC 14057 / NRRL 8057)</name>
    <name type="common">Streptomyces cattleya</name>
    <dbReference type="NCBI Taxonomy" id="1003195"/>
    <lineage>
        <taxon>Bacteria</taxon>
        <taxon>Bacillati</taxon>
        <taxon>Actinomycetota</taxon>
        <taxon>Actinomycetes</taxon>
        <taxon>Kitasatosporales</taxon>
        <taxon>Streptomycetaceae</taxon>
        <taxon>Streptantibioticus</taxon>
    </lineage>
</organism>
<protein>
    <submittedName>
        <fullName evidence="1">Uncharacterized protein</fullName>
    </submittedName>
</protein>
<dbReference type="HOGENOM" id="CLU_1915849_0_0_11"/>
<evidence type="ECO:0000313" key="1">
    <source>
        <dbReference type="EMBL" id="AEW94884.1"/>
    </source>
</evidence>
<dbReference type="EMBL" id="CP003219">
    <property type="protein sequence ID" value="AEW94884.1"/>
    <property type="molecule type" value="Genomic_DNA"/>
</dbReference>
<proteinExistence type="predicted"/>
<dbReference type="eggNOG" id="ENOG5032TEN">
    <property type="taxonomic scope" value="Bacteria"/>
</dbReference>
<accession>G8WU62</accession>
<dbReference type="AlphaFoldDB" id="G8WU62"/>
<name>G8WU62_STREN</name>